<feature type="domain" description="ABC transporter" evidence="4">
    <location>
        <begin position="5"/>
        <end position="230"/>
    </location>
</feature>
<evidence type="ECO:0000313" key="5">
    <source>
        <dbReference type="EMBL" id="GAA0366466.1"/>
    </source>
</evidence>
<evidence type="ECO:0000256" key="1">
    <source>
        <dbReference type="ARBA" id="ARBA00022448"/>
    </source>
</evidence>
<dbReference type="PANTHER" id="PTHR42939:SF1">
    <property type="entry name" value="ABC TRANSPORTER ATP-BINDING PROTEIN ALBC-RELATED"/>
    <property type="match status" value="1"/>
</dbReference>
<dbReference type="Proteomes" id="UP001501166">
    <property type="component" value="Unassembled WGS sequence"/>
</dbReference>
<keyword evidence="3 5" id="KW-0067">ATP-binding</keyword>
<organism evidence="5 6">
    <name type="scientific">Alkalibacterium iburiense</name>
    <dbReference type="NCBI Taxonomy" id="290589"/>
    <lineage>
        <taxon>Bacteria</taxon>
        <taxon>Bacillati</taxon>
        <taxon>Bacillota</taxon>
        <taxon>Bacilli</taxon>
        <taxon>Lactobacillales</taxon>
        <taxon>Carnobacteriaceae</taxon>
        <taxon>Alkalibacterium</taxon>
    </lineage>
</organism>
<dbReference type="InterPro" id="IPR051782">
    <property type="entry name" value="ABC_Transporter_VariousFunc"/>
</dbReference>
<dbReference type="Pfam" id="PF00005">
    <property type="entry name" value="ABC_tran"/>
    <property type="match status" value="1"/>
</dbReference>
<gene>
    <name evidence="5" type="ORF">GCM10008932_18260</name>
</gene>
<evidence type="ECO:0000256" key="2">
    <source>
        <dbReference type="ARBA" id="ARBA00022741"/>
    </source>
</evidence>
<proteinExistence type="predicted"/>
<dbReference type="EMBL" id="BAAACW010000114">
    <property type="protein sequence ID" value="GAA0366466.1"/>
    <property type="molecule type" value="Genomic_DNA"/>
</dbReference>
<dbReference type="GO" id="GO:0005524">
    <property type="term" value="F:ATP binding"/>
    <property type="evidence" value="ECO:0007669"/>
    <property type="project" value="UniProtKB-KW"/>
</dbReference>
<name>A0ABP3HBF6_9LACT</name>
<reference evidence="6" key="1">
    <citation type="journal article" date="2019" name="Int. J. Syst. Evol. Microbiol.">
        <title>The Global Catalogue of Microorganisms (GCM) 10K type strain sequencing project: providing services to taxonomists for standard genome sequencing and annotation.</title>
        <authorList>
            <consortium name="The Broad Institute Genomics Platform"/>
            <consortium name="The Broad Institute Genome Sequencing Center for Infectious Disease"/>
            <person name="Wu L."/>
            <person name="Ma J."/>
        </authorList>
    </citation>
    <scope>NUCLEOTIDE SEQUENCE [LARGE SCALE GENOMIC DNA]</scope>
    <source>
        <strain evidence="6">JCM 12662</strain>
    </source>
</reference>
<dbReference type="SMART" id="SM00382">
    <property type="entry name" value="AAA"/>
    <property type="match status" value="1"/>
</dbReference>
<dbReference type="PANTHER" id="PTHR42939">
    <property type="entry name" value="ABC TRANSPORTER ATP-BINDING PROTEIN ALBC-RELATED"/>
    <property type="match status" value="1"/>
</dbReference>
<keyword evidence="1" id="KW-0813">Transport</keyword>
<dbReference type="SUPFAM" id="SSF52540">
    <property type="entry name" value="P-loop containing nucleoside triphosphate hydrolases"/>
    <property type="match status" value="1"/>
</dbReference>
<protein>
    <submittedName>
        <fullName evidence="5">ABC transporter ATP-binding protein</fullName>
    </submittedName>
</protein>
<keyword evidence="2" id="KW-0547">Nucleotide-binding</keyword>
<evidence type="ECO:0000256" key="3">
    <source>
        <dbReference type="ARBA" id="ARBA00022840"/>
    </source>
</evidence>
<dbReference type="InterPro" id="IPR003593">
    <property type="entry name" value="AAA+_ATPase"/>
</dbReference>
<evidence type="ECO:0000313" key="6">
    <source>
        <dbReference type="Proteomes" id="UP001501166"/>
    </source>
</evidence>
<accession>A0ABP3HBF6</accession>
<dbReference type="InterPro" id="IPR003439">
    <property type="entry name" value="ABC_transporter-like_ATP-bd"/>
</dbReference>
<sequence>MEPKVEFKNVSLKENDFQILNTIQLSLMSNKTIGLIGRNGAGKTSLLSLLASYRLPTNGQVLIDGEEAFENDDKMEQVVFIYPEDYTEESDTVKDTLTFMSRYLPNYDSDYAAYLIERFKLPLDKKVNELSKGMQSALNVTSGLASRAPITIFDEAYLSMDAPSRDIFYEELQEDQIKHPRLIIMSTHLVSEAEYLFDEVAILHKGQLLYHEEYESLVSKGITITGDKAEVDALVASYEQINEKHLGNVKSVTVFGEKLEQLVDKAESYDVEISPVSLQQLFNHLTEERQSHE</sequence>
<evidence type="ECO:0000259" key="4">
    <source>
        <dbReference type="PROSITE" id="PS50893"/>
    </source>
</evidence>
<dbReference type="Gene3D" id="3.40.50.300">
    <property type="entry name" value="P-loop containing nucleotide triphosphate hydrolases"/>
    <property type="match status" value="1"/>
</dbReference>
<comment type="caution">
    <text evidence="5">The sequence shown here is derived from an EMBL/GenBank/DDBJ whole genome shotgun (WGS) entry which is preliminary data.</text>
</comment>
<dbReference type="PROSITE" id="PS50893">
    <property type="entry name" value="ABC_TRANSPORTER_2"/>
    <property type="match status" value="1"/>
</dbReference>
<keyword evidence="6" id="KW-1185">Reference proteome</keyword>
<dbReference type="InterPro" id="IPR027417">
    <property type="entry name" value="P-loop_NTPase"/>
</dbReference>
<dbReference type="RefSeq" id="WP_343755917.1">
    <property type="nucleotide sequence ID" value="NZ_BAAACW010000114.1"/>
</dbReference>